<dbReference type="Proteomes" id="UP000005147">
    <property type="component" value="Unassembled WGS sequence"/>
</dbReference>
<accession>K1LVF6</accession>
<dbReference type="InterPro" id="IPR011109">
    <property type="entry name" value="DNA_bind_recombinase_dom"/>
</dbReference>
<dbReference type="GO" id="GO:0000150">
    <property type="term" value="F:DNA strand exchange activity"/>
    <property type="evidence" value="ECO:0007669"/>
    <property type="project" value="InterPro"/>
</dbReference>
<reference evidence="3 4" key="1">
    <citation type="submission" date="2012-07" db="EMBL/GenBank/DDBJ databases">
        <title>The Genome Sequence of Facklamia ignava CCUG 37419.</title>
        <authorList>
            <consortium name="The Broad Institute Genome Sequencing Platform"/>
            <person name="Earl A."/>
            <person name="Ward D."/>
            <person name="Feldgarden M."/>
            <person name="Gevers D."/>
            <person name="Huys G."/>
            <person name="Walker B."/>
            <person name="Young S.K."/>
            <person name="Zeng Q."/>
            <person name="Gargeya S."/>
            <person name="Fitzgerald M."/>
            <person name="Haas B."/>
            <person name="Abouelleil A."/>
            <person name="Alvarado L."/>
            <person name="Arachchi H.M."/>
            <person name="Berlin A.M."/>
            <person name="Chapman S.B."/>
            <person name="Goldberg J."/>
            <person name="Griggs A."/>
            <person name="Gujja S."/>
            <person name="Hansen M."/>
            <person name="Howarth C."/>
            <person name="Imamovic A."/>
            <person name="Larimer J."/>
            <person name="McCowen C."/>
            <person name="Montmayeur A."/>
            <person name="Murphy C."/>
            <person name="Neiman D."/>
            <person name="Pearson M."/>
            <person name="Priest M."/>
            <person name="Roberts A."/>
            <person name="Saif S."/>
            <person name="Shea T."/>
            <person name="Sisk P."/>
            <person name="Sykes S."/>
            <person name="Wortman J."/>
            <person name="Nusbaum C."/>
            <person name="Birren B."/>
        </authorList>
    </citation>
    <scope>NUCLEOTIDE SEQUENCE [LARGE SCALE GENOMIC DNA]</scope>
    <source>
        <strain evidence="3 4">CCUG 37419</strain>
    </source>
</reference>
<dbReference type="PATRIC" id="fig|883112.3.peg.1329"/>
<dbReference type="PANTHER" id="PTHR30461">
    <property type="entry name" value="DNA-INVERTASE FROM LAMBDOID PROPHAGE"/>
    <property type="match status" value="1"/>
</dbReference>
<evidence type="ECO:0000313" key="3">
    <source>
        <dbReference type="EMBL" id="EKB54033.1"/>
    </source>
</evidence>
<dbReference type="AlphaFoldDB" id="K1LVF6"/>
<dbReference type="SMART" id="SM00857">
    <property type="entry name" value="Resolvase"/>
    <property type="match status" value="1"/>
</dbReference>
<dbReference type="InterPro" id="IPR038109">
    <property type="entry name" value="DNA_bind_recomb_sf"/>
</dbReference>
<dbReference type="Pfam" id="PF07508">
    <property type="entry name" value="Recombinase"/>
    <property type="match status" value="1"/>
</dbReference>
<dbReference type="InterPro" id="IPR025827">
    <property type="entry name" value="Zn_ribbon_recom_dom"/>
</dbReference>
<evidence type="ECO:0000259" key="2">
    <source>
        <dbReference type="PROSITE" id="PS51737"/>
    </source>
</evidence>
<dbReference type="PROSITE" id="PS51736">
    <property type="entry name" value="RECOMBINASES_3"/>
    <property type="match status" value="1"/>
</dbReference>
<gene>
    <name evidence="3" type="ORF">HMPREF9707_01334</name>
</gene>
<proteinExistence type="predicted"/>
<comment type="caution">
    <text evidence="3">The sequence shown here is derived from an EMBL/GenBank/DDBJ whole genome shotgun (WGS) entry which is preliminary data.</text>
</comment>
<dbReference type="SUPFAM" id="SSF53041">
    <property type="entry name" value="Resolvase-like"/>
    <property type="match status" value="1"/>
</dbReference>
<dbReference type="PANTHER" id="PTHR30461:SF23">
    <property type="entry name" value="DNA RECOMBINASE-RELATED"/>
    <property type="match status" value="1"/>
</dbReference>
<organism evidence="3 4">
    <name type="scientific">Falseniella ignava CCUG 37419</name>
    <dbReference type="NCBI Taxonomy" id="883112"/>
    <lineage>
        <taxon>Bacteria</taxon>
        <taxon>Bacillati</taxon>
        <taxon>Bacillota</taxon>
        <taxon>Bacilli</taxon>
        <taxon>Lactobacillales</taxon>
        <taxon>Aerococcaceae</taxon>
        <taxon>Falseniella</taxon>
    </lineage>
</organism>
<evidence type="ECO:0008006" key="5">
    <source>
        <dbReference type="Google" id="ProtNLM"/>
    </source>
</evidence>
<dbReference type="Gene3D" id="3.90.1750.20">
    <property type="entry name" value="Putative Large Serine Recombinase, Chain B, Domain 2"/>
    <property type="match status" value="1"/>
</dbReference>
<dbReference type="Pfam" id="PF00239">
    <property type="entry name" value="Resolvase"/>
    <property type="match status" value="1"/>
</dbReference>
<dbReference type="CDD" id="cd00338">
    <property type="entry name" value="Ser_Recombinase"/>
    <property type="match status" value="1"/>
</dbReference>
<evidence type="ECO:0000259" key="1">
    <source>
        <dbReference type="PROSITE" id="PS51736"/>
    </source>
</evidence>
<dbReference type="Pfam" id="PF13408">
    <property type="entry name" value="Zn_ribbon_recom"/>
    <property type="match status" value="1"/>
</dbReference>
<dbReference type="EMBL" id="AGZE01000036">
    <property type="protein sequence ID" value="EKB54033.1"/>
    <property type="molecule type" value="Genomic_DNA"/>
</dbReference>
<feature type="domain" description="Resolvase/invertase-type recombinase catalytic" evidence="1">
    <location>
        <begin position="27"/>
        <end position="175"/>
    </location>
</feature>
<sequence length="449" mass="51428">MNTKVKVIKASNTGARNRNALDLDLKRVAAYCRVSTDSKDQLESYKSQVDYYTNLIKNNKNWTLAGIYADEATTGTTATKRADFMRLISDCQNGDIDMIITKSISRFARNTLDTLKYVRLLKENNVGVVFEEENIDTLTMDGELLLTILSSVAQQEVENTSAHVKKGLKMKMEKGELIGFQGCLGYDYDPTTKSISINEEEAKIVRYIFKRYLESNGGSVIGRELEEQGYLTPRGKTKWSDTTVLGIIKNEKYIGDILMGKTFTVDPITKRRLANFGESDKYHIENHHKPIISKEDFEKAQEIRLRRAQNRNTIANKDRKREKLSRQYAFSSMLECGFCGEILSRRTWHTSSIYKKINWQCVKSTKKGKKYCPHSKGIQEAAIEKAFVESYRQLCHADSTVIDDFLKIVEEEINDNTLVKDLKKIENQLNRVKSTILCKILYNVLPVTH</sequence>
<dbReference type="InterPro" id="IPR006119">
    <property type="entry name" value="Resolv_N"/>
</dbReference>
<dbReference type="InterPro" id="IPR050639">
    <property type="entry name" value="SSR_resolvase"/>
</dbReference>
<dbReference type="STRING" id="883112.HMPREF9707_01334"/>
<dbReference type="PROSITE" id="PS51737">
    <property type="entry name" value="RECOMBINASE_DNA_BIND"/>
    <property type="match status" value="1"/>
</dbReference>
<dbReference type="Gene3D" id="3.40.50.1390">
    <property type="entry name" value="Resolvase, N-terminal catalytic domain"/>
    <property type="match status" value="1"/>
</dbReference>
<protein>
    <recommendedName>
        <fullName evidence="5">Resolvase/invertase-type recombinase catalytic domain-containing protein</fullName>
    </recommendedName>
</protein>
<keyword evidence="4" id="KW-1185">Reference proteome</keyword>
<dbReference type="HOGENOM" id="CLU_010686_0_5_9"/>
<dbReference type="InterPro" id="IPR036162">
    <property type="entry name" value="Resolvase-like_N_sf"/>
</dbReference>
<feature type="domain" description="Recombinase" evidence="2">
    <location>
        <begin position="185"/>
        <end position="310"/>
    </location>
</feature>
<dbReference type="eggNOG" id="COG1961">
    <property type="taxonomic scope" value="Bacteria"/>
</dbReference>
<name>K1LVF6_9LACT</name>
<dbReference type="GO" id="GO:0003677">
    <property type="term" value="F:DNA binding"/>
    <property type="evidence" value="ECO:0007669"/>
    <property type="project" value="InterPro"/>
</dbReference>
<evidence type="ECO:0000313" key="4">
    <source>
        <dbReference type="Proteomes" id="UP000005147"/>
    </source>
</evidence>